<dbReference type="PANTHER" id="PTHR47893">
    <property type="entry name" value="REGULATORY PROTEIN PCHR"/>
    <property type="match status" value="1"/>
</dbReference>
<dbReference type="SUPFAM" id="SSF46689">
    <property type="entry name" value="Homeodomain-like"/>
    <property type="match status" value="1"/>
</dbReference>
<dbReference type="RefSeq" id="WP_309942007.1">
    <property type="nucleotide sequence ID" value="NZ_AP025305.1"/>
</dbReference>
<keyword evidence="3" id="KW-0804">Transcription</keyword>
<dbReference type="GO" id="GO:0003700">
    <property type="term" value="F:DNA-binding transcription factor activity"/>
    <property type="evidence" value="ECO:0007669"/>
    <property type="project" value="InterPro"/>
</dbReference>
<dbReference type="InterPro" id="IPR018060">
    <property type="entry name" value="HTH_AraC"/>
</dbReference>
<dbReference type="PROSITE" id="PS00041">
    <property type="entry name" value="HTH_ARAC_FAMILY_1"/>
    <property type="match status" value="1"/>
</dbReference>
<name>A0AAE3XQM1_9BACT</name>
<dbReference type="SMART" id="SM00342">
    <property type="entry name" value="HTH_ARAC"/>
    <property type="match status" value="1"/>
</dbReference>
<organism evidence="5 6">
    <name type="scientific">Aureibacter tunicatorum</name>
    <dbReference type="NCBI Taxonomy" id="866807"/>
    <lineage>
        <taxon>Bacteria</taxon>
        <taxon>Pseudomonadati</taxon>
        <taxon>Bacteroidota</taxon>
        <taxon>Cytophagia</taxon>
        <taxon>Cytophagales</taxon>
        <taxon>Persicobacteraceae</taxon>
        <taxon>Aureibacter</taxon>
    </lineage>
</organism>
<comment type="caution">
    <text evidence="5">The sequence shown here is derived from an EMBL/GenBank/DDBJ whole genome shotgun (WGS) entry which is preliminary data.</text>
</comment>
<dbReference type="PANTHER" id="PTHR47893:SF1">
    <property type="entry name" value="REGULATORY PROTEIN PCHR"/>
    <property type="match status" value="1"/>
</dbReference>
<accession>A0AAE3XQM1</accession>
<keyword evidence="6" id="KW-1185">Reference proteome</keyword>
<evidence type="ECO:0000256" key="1">
    <source>
        <dbReference type="ARBA" id="ARBA00023015"/>
    </source>
</evidence>
<dbReference type="InterPro" id="IPR020449">
    <property type="entry name" value="Tscrpt_reg_AraC-type_HTH"/>
</dbReference>
<keyword evidence="1" id="KW-0805">Transcription regulation</keyword>
<gene>
    <name evidence="5" type="ORF">HNQ88_004415</name>
</gene>
<dbReference type="PRINTS" id="PR00032">
    <property type="entry name" value="HTHARAC"/>
</dbReference>
<dbReference type="Proteomes" id="UP001185092">
    <property type="component" value="Unassembled WGS sequence"/>
</dbReference>
<dbReference type="Gene3D" id="1.10.10.60">
    <property type="entry name" value="Homeodomain-like"/>
    <property type="match status" value="1"/>
</dbReference>
<reference evidence="5" key="1">
    <citation type="submission" date="2023-07" db="EMBL/GenBank/DDBJ databases">
        <title>Genomic Encyclopedia of Type Strains, Phase IV (KMG-IV): sequencing the most valuable type-strain genomes for metagenomic binning, comparative biology and taxonomic classification.</title>
        <authorList>
            <person name="Goeker M."/>
        </authorList>
    </citation>
    <scope>NUCLEOTIDE SEQUENCE</scope>
    <source>
        <strain evidence="5">DSM 26174</strain>
    </source>
</reference>
<keyword evidence="2 5" id="KW-0238">DNA-binding</keyword>
<proteinExistence type="predicted"/>
<evidence type="ECO:0000313" key="6">
    <source>
        <dbReference type="Proteomes" id="UP001185092"/>
    </source>
</evidence>
<evidence type="ECO:0000259" key="4">
    <source>
        <dbReference type="PROSITE" id="PS01124"/>
    </source>
</evidence>
<evidence type="ECO:0000256" key="2">
    <source>
        <dbReference type="ARBA" id="ARBA00023125"/>
    </source>
</evidence>
<sequence length="318" mass="37755">MKNEVQLDVSDDNTSGFFEKISEKRGGNWNGESLDFSDDDGVYQVISFQYENDVQVGITEMRLNYPLRIVNKPTGKAKHVAIRIGFNGDIYNLKGQDVPTEGVFMYNAAQSYEAVFPAYIWLKWMVIRFPYDYFDKWNQEREFKLSQIMKSQDKWFLYYRLIPEIEALVRECFNKSMTNELRRIIYYARAYEIIGRIMLLVESEGERVVSMKVREDDLNVMFRVKDFILNDFSMTPNLEDLSKQFLMSKSKLQRTFKKVFNMPLLKLYNHHRMEEAHKMLKYSDMPVYEIGEQLGFSDLAHFSSSFKKFFGYNPNDLR</sequence>
<dbReference type="Pfam" id="PF12833">
    <property type="entry name" value="HTH_18"/>
    <property type="match status" value="1"/>
</dbReference>
<protein>
    <submittedName>
        <fullName evidence="5">AraC-like DNA-binding protein</fullName>
    </submittedName>
</protein>
<dbReference type="PROSITE" id="PS01124">
    <property type="entry name" value="HTH_ARAC_FAMILY_2"/>
    <property type="match status" value="1"/>
</dbReference>
<dbReference type="InterPro" id="IPR053142">
    <property type="entry name" value="PchR_regulatory_protein"/>
</dbReference>
<dbReference type="EMBL" id="JAVDQD010000007">
    <property type="protein sequence ID" value="MDR6241337.1"/>
    <property type="molecule type" value="Genomic_DNA"/>
</dbReference>
<feature type="domain" description="HTH araC/xylS-type" evidence="4">
    <location>
        <begin position="222"/>
        <end position="318"/>
    </location>
</feature>
<dbReference type="InterPro" id="IPR018062">
    <property type="entry name" value="HTH_AraC-typ_CS"/>
</dbReference>
<evidence type="ECO:0000313" key="5">
    <source>
        <dbReference type="EMBL" id="MDR6241337.1"/>
    </source>
</evidence>
<dbReference type="InterPro" id="IPR009057">
    <property type="entry name" value="Homeodomain-like_sf"/>
</dbReference>
<dbReference type="GO" id="GO:0043565">
    <property type="term" value="F:sequence-specific DNA binding"/>
    <property type="evidence" value="ECO:0007669"/>
    <property type="project" value="InterPro"/>
</dbReference>
<dbReference type="AlphaFoldDB" id="A0AAE3XQM1"/>
<evidence type="ECO:0000256" key="3">
    <source>
        <dbReference type="ARBA" id="ARBA00023163"/>
    </source>
</evidence>